<gene>
    <name evidence="2" type="ORF">HKX39_02030</name>
</gene>
<dbReference type="RefSeq" id="WP_171679637.1">
    <property type="nucleotide sequence ID" value="NZ_JABGBN010000001.1"/>
</dbReference>
<organism evidence="2 3">
    <name type="scientific">Pelistega suis</name>
    <dbReference type="NCBI Taxonomy" id="1631957"/>
    <lineage>
        <taxon>Bacteria</taxon>
        <taxon>Pseudomonadati</taxon>
        <taxon>Pseudomonadota</taxon>
        <taxon>Betaproteobacteria</taxon>
        <taxon>Burkholderiales</taxon>
        <taxon>Alcaligenaceae</taxon>
        <taxon>Pelistega</taxon>
    </lineage>
</organism>
<proteinExistence type="predicted"/>
<evidence type="ECO:0000313" key="3">
    <source>
        <dbReference type="Proteomes" id="UP000537862"/>
    </source>
</evidence>
<sequence length="293" mass="32763">MIKKMLLATLMLIVGASAFAQTEDELVSKYQQARIAVTYKGSVGDLAQQLAQQLSIPYYAMQHQPTVQIRLKQDDSKTIQDLLDEINRQLTHQKIRFDVLDDKVVLALTSKEITSLVTPQFIGQVIFADGQKPVNSEVSPVNELNHISTPVIDGAKEVQESTLDNKAIAPVKQAVAEPEIPAEKEEEAKKLKAILEMSQDEKLLAQYAKRKQPLFTIEDKKAIKLDAVRSTKISTFLIFEEGVDVSQYKIEGDFQDMARLDNVVAILHRQKSPPRSFAIITPDGVKQTIQRAP</sequence>
<keyword evidence="3" id="KW-1185">Reference proteome</keyword>
<evidence type="ECO:0000256" key="1">
    <source>
        <dbReference type="SAM" id="SignalP"/>
    </source>
</evidence>
<name>A0A849P7K9_9BURK</name>
<evidence type="ECO:0000313" key="2">
    <source>
        <dbReference type="EMBL" id="NOL50957.1"/>
    </source>
</evidence>
<comment type="caution">
    <text evidence="2">The sequence shown here is derived from an EMBL/GenBank/DDBJ whole genome shotgun (WGS) entry which is preliminary data.</text>
</comment>
<feature type="chain" id="PRO_5032333219" evidence="1">
    <location>
        <begin position="21"/>
        <end position="293"/>
    </location>
</feature>
<dbReference type="Proteomes" id="UP000537862">
    <property type="component" value="Unassembled WGS sequence"/>
</dbReference>
<dbReference type="EMBL" id="JABGBN010000001">
    <property type="protein sequence ID" value="NOL50957.1"/>
    <property type="molecule type" value="Genomic_DNA"/>
</dbReference>
<accession>A0A849P7K9</accession>
<protein>
    <submittedName>
        <fullName evidence="2">Uncharacterized protein</fullName>
    </submittedName>
</protein>
<dbReference type="AlphaFoldDB" id="A0A849P7K9"/>
<feature type="signal peptide" evidence="1">
    <location>
        <begin position="1"/>
        <end position="20"/>
    </location>
</feature>
<reference evidence="2 3" key="1">
    <citation type="submission" date="2020-05" db="EMBL/GenBank/DDBJ databases">
        <authorList>
            <person name="Niu N."/>
        </authorList>
    </citation>
    <scope>NUCLEOTIDE SEQUENCE [LARGE SCALE GENOMIC DNA]</scope>
    <source>
        <strain evidence="2 3">3340-03</strain>
    </source>
</reference>
<keyword evidence="1" id="KW-0732">Signal</keyword>